<evidence type="ECO:0000313" key="2">
    <source>
        <dbReference type="WBParaSite" id="Pan_g8260.t1"/>
    </source>
</evidence>
<accession>A0A7E4W8U9</accession>
<reference evidence="1" key="1">
    <citation type="journal article" date="2013" name="Genetics">
        <title>The draft genome and transcriptome of Panagrellus redivivus are shaped by the harsh demands of a free-living lifestyle.</title>
        <authorList>
            <person name="Srinivasan J."/>
            <person name="Dillman A.R."/>
            <person name="Macchietto M.G."/>
            <person name="Heikkinen L."/>
            <person name="Lakso M."/>
            <person name="Fracchia K.M."/>
            <person name="Antoshechkin I."/>
            <person name="Mortazavi A."/>
            <person name="Wong G."/>
            <person name="Sternberg P.W."/>
        </authorList>
    </citation>
    <scope>NUCLEOTIDE SEQUENCE [LARGE SCALE GENOMIC DNA]</scope>
    <source>
        <strain evidence="1">MT8872</strain>
    </source>
</reference>
<evidence type="ECO:0000313" key="1">
    <source>
        <dbReference type="Proteomes" id="UP000492821"/>
    </source>
</evidence>
<protein>
    <submittedName>
        <fullName evidence="2">F-box domain-containing protein</fullName>
    </submittedName>
</protein>
<organism evidence="1 2">
    <name type="scientific">Panagrellus redivivus</name>
    <name type="common">Microworm</name>
    <dbReference type="NCBI Taxonomy" id="6233"/>
    <lineage>
        <taxon>Eukaryota</taxon>
        <taxon>Metazoa</taxon>
        <taxon>Ecdysozoa</taxon>
        <taxon>Nematoda</taxon>
        <taxon>Chromadorea</taxon>
        <taxon>Rhabditida</taxon>
        <taxon>Tylenchina</taxon>
        <taxon>Panagrolaimomorpha</taxon>
        <taxon>Panagrolaimoidea</taxon>
        <taxon>Panagrolaimidae</taxon>
        <taxon>Panagrellus</taxon>
    </lineage>
</organism>
<dbReference type="AlphaFoldDB" id="A0A7E4W8U9"/>
<sequence length="306" mass="35196">MSSSRMSSLIKDSPIKEPSKVYLLTKFAYSFQRRLRELATPKEACHLQLADVDDTVPLKPLINCSNSGEIVVWDVKSQHVCLTNLLETETTESDMLTLHSLGVLKVISADTNSFRRPFYQLYDLPPALFVKNSTINDAFFAQYANVYKHYVCDNSLVLKLEDSKLQIENIFNQIQECKIPLAVLLFENSENFDWVKLLLKCKECPLQLLRFSGLFDDIFGNVNGDDLAKMFRSIGRRLRVHVGCKTESYADIKDRLNRVLGKKFVTCSKGHPKWIYFDLVIVTSTERRFYISKQALSKPCRKKMVL</sequence>
<name>A0A7E4W8U9_PANRE</name>
<reference evidence="2" key="2">
    <citation type="submission" date="2020-10" db="UniProtKB">
        <authorList>
            <consortium name="WormBaseParasite"/>
        </authorList>
    </citation>
    <scope>IDENTIFICATION</scope>
</reference>
<proteinExistence type="predicted"/>
<keyword evidence="1" id="KW-1185">Reference proteome</keyword>
<dbReference type="Proteomes" id="UP000492821">
    <property type="component" value="Unassembled WGS sequence"/>
</dbReference>
<dbReference type="WBParaSite" id="Pan_g8260.t1">
    <property type="protein sequence ID" value="Pan_g8260.t1"/>
    <property type="gene ID" value="Pan_g8260"/>
</dbReference>